<keyword evidence="2" id="KW-0808">Transferase</keyword>
<feature type="domain" description="N-acetyltransferase" evidence="1">
    <location>
        <begin position="10"/>
        <end position="177"/>
    </location>
</feature>
<gene>
    <name evidence="2" type="ORF">SAMN05216452_3117</name>
</gene>
<dbReference type="Pfam" id="PF00583">
    <property type="entry name" value="Acetyltransf_1"/>
    <property type="match status" value="1"/>
</dbReference>
<protein>
    <submittedName>
        <fullName evidence="2">Predicted N-acetyltransferase YhbS</fullName>
    </submittedName>
</protein>
<dbReference type="EMBL" id="FNSL01000001">
    <property type="protein sequence ID" value="SEB77299.1"/>
    <property type="molecule type" value="Genomic_DNA"/>
</dbReference>
<accession>A0A1H4M2M6</accession>
<sequence length="183" mass="21162">MDRSDDTRAIEIRPLERPEVVLLWQIDRRELVEETYCVKDGALHLQRQFYDTRDWPEGEPEQYTPILLDCFDHGGVFLGAFRGEELVAAGVIDARPVRDYPDLRQLAFLHVSHGWRGRRLAARLYAECRKASEGPGTAGFYISSTSTRRTVEFYLRQGAMLAPRPDTMLVAMEPDDIHLIHWF</sequence>
<reference evidence="3" key="1">
    <citation type="submission" date="2016-10" db="EMBL/GenBank/DDBJ databases">
        <authorList>
            <person name="Varghese N."/>
            <person name="Submissions S."/>
        </authorList>
    </citation>
    <scope>NUCLEOTIDE SEQUENCE [LARGE SCALE GENOMIC DNA]</scope>
    <source>
        <strain evidence="3">ES.061</strain>
    </source>
</reference>
<dbReference type="PROSITE" id="PS51186">
    <property type="entry name" value="GNAT"/>
    <property type="match status" value="1"/>
</dbReference>
<dbReference type="Proteomes" id="UP000199064">
    <property type="component" value="Unassembled WGS sequence"/>
</dbReference>
<proteinExistence type="predicted"/>
<dbReference type="InterPro" id="IPR000182">
    <property type="entry name" value="GNAT_dom"/>
</dbReference>
<organism evidence="2 3">
    <name type="scientific">Nitratireductor aquibiodomus</name>
    <dbReference type="NCBI Taxonomy" id="204799"/>
    <lineage>
        <taxon>Bacteria</taxon>
        <taxon>Pseudomonadati</taxon>
        <taxon>Pseudomonadota</taxon>
        <taxon>Alphaproteobacteria</taxon>
        <taxon>Hyphomicrobiales</taxon>
        <taxon>Phyllobacteriaceae</taxon>
        <taxon>Nitratireductor</taxon>
    </lineage>
</organism>
<dbReference type="RefSeq" id="WP_090329395.1">
    <property type="nucleotide sequence ID" value="NZ_FNSL01000001.1"/>
</dbReference>
<dbReference type="AlphaFoldDB" id="A0A1H4M2M6"/>
<evidence type="ECO:0000313" key="3">
    <source>
        <dbReference type="Proteomes" id="UP000199064"/>
    </source>
</evidence>
<dbReference type="GO" id="GO:0016747">
    <property type="term" value="F:acyltransferase activity, transferring groups other than amino-acyl groups"/>
    <property type="evidence" value="ECO:0007669"/>
    <property type="project" value="InterPro"/>
</dbReference>
<evidence type="ECO:0000313" key="2">
    <source>
        <dbReference type="EMBL" id="SEB77299.1"/>
    </source>
</evidence>
<keyword evidence="3" id="KW-1185">Reference proteome</keyword>
<dbReference type="SUPFAM" id="SSF55729">
    <property type="entry name" value="Acyl-CoA N-acyltransferases (Nat)"/>
    <property type="match status" value="1"/>
</dbReference>
<evidence type="ECO:0000259" key="1">
    <source>
        <dbReference type="PROSITE" id="PS51186"/>
    </source>
</evidence>
<dbReference type="InterPro" id="IPR016181">
    <property type="entry name" value="Acyl_CoA_acyltransferase"/>
</dbReference>
<dbReference type="Gene3D" id="3.40.630.30">
    <property type="match status" value="1"/>
</dbReference>
<name>A0A1H4M2M6_9HYPH</name>